<dbReference type="GO" id="GO:0005524">
    <property type="term" value="F:ATP binding"/>
    <property type="evidence" value="ECO:0007669"/>
    <property type="project" value="UniProtKB-KW"/>
</dbReference>
<dbReference type="PANTHER" id="PTHR11139:SF125">
    <property type="entry name" value="SERINE_THREONINE-PROTEIN KINASE MEC1"/>
    <property type="match status" value="1"/>
</dbReference>
<dbReference type="Gene3D" id="1.10.1070.11">
    <property type="entry name" value="Phosphatidylinositol 3-/4-kinase, catalytic domain"/>
    <property type="match status" value="1"/>
</dbReference>
<keyword evidence="13" id="KW-1185">Reference proteome</keyword>
<dbReference type="InterPro" id="IPR050517">
    <property type="entry name" value="DDR_Repair_Kinase"/>
</dbReference>
<dbReference type="InterPro" id="IPR011009">
    <property type="entry name" value="Kinase-like_dom_sf"/>
</dbReference>
<dbReference type="Pfam" id="PF25030">
    <property type="entry name" value="M-HEAT_ATR"/>
    <property type="match status" value="1"/>
</dbReference>
<dbReference type="Pfam" id="PF23593">
    <property type="entry name" value="HEAT_ATR"/>
    <property type="match status" value="1"/>
</dbReference>
<dbReference type="Proteomes" id="UP000092321">
    <property type="component" value="Unassembled WGS sequence"/>
</dbReference>
<dbReference type="PROSITE" id="PS51189">
    <property type="entry name" value="FAT"/>
    <property type="match status" value="1"/>
</dbReference>
<evidence type="ECO:0000256" key="6">
    <source>
        <dbReference type="ARBA" id="ARBA00022840"/>
    </source>
</evidence>
<gene>
    <name evidence="12" type="ORF">HANVADRAFT_3827</name>
</gene>
<evidence type="ECO:0000256" key="4">
    <source>
        <dbReference type="ARBA" id="ARBA00022741"/>
    </source>
</evidence>
<dbReference type="GO" id="GO:0005634">
    <property type="term" value="C:nucleus"/>
    <property type="evidence" value="ECO:0007669"/>
    <property type="project" value="TreeGrafter"/>
</dbReference>
<dbReference type="GO" id="GO:0006281">
    <property type="term" value="P:DNA repair"/>
    <property type="evidence" value="ECO:0007669"/>
    <property type="project" value="TreeGrafter"/>
</dbReference>
<evidence type="ECO:0000256" key="5">
    <source>
        <dbReference type="ARBA" id="ARBA00022777"/>
    </source>
</evidence>
<protein>
    <recommendedName>
        <fullName evidence="1">non-specific serine/threonine protein kinase</fullName>
        <ecNumber evidence="1">2.7.11.1</ecNumber>
    </recommendedName>
</protein>
<dbReference type="Pfam" id="PF00454">
    <property type="entry name" value="PI3_PI4_kinase"/>
    <property type="match status" value="1"/>
</dbReference>
<dbReference type="InterPro" id="IPR057564">
    <property type="entry name" value="HEAT_ATR"/>
</dbReference>
<comment type="catalytic activity">
    <reaction evidence="7">
        <text>L-threonyl-[protein] + ATP = O-phospho-L-threonyl-[protein] + ADP + H(+)</text>
        <dbReference type="Rhea" id="RHEA:46608"/>
        <dbReference type="Rhea" id="RHEA-COMP:11060"/>
        <dbReference type="Rhea" id="RHEA-COMP:11605"/>
        <dbReference type="ChEBI" id="CHEBI:15378"/>
        <dbReference type="ChEBI" id="CHEBI:30013"/>
        <dbReference type="ChEBI" id="CHEBI:30616"/>
        <dbReference type="ChEBI" id="CHEBI:61977"/>
        <dbReference type="ChEBI" id="CHEBI:456216"/>
        <dbReference type="EC" id="2.7.11.1"/>
    </reaction>
</comment>
<dbReference type="InterPro" id="IPR018936">
    <property type="entry name" value="PI3/4_kinase_CS"/>
</dbReference>
<name>A0A1B7T9H0_9ASCO</name>
<dbReference type="GO" id="GO:0000723">
    <property type="term" value="P:telomere maintenance"/>
    <property type="evidence" value="ECO:0007669"/>
    <property type="project" value="TreeGrafter"/>
</dbReference>
<accession>A0A1B7T9H0</accession>
<organism evidence="12 13">
    <name type="scientific">Hanseniaspora valbyensis NRRL Y-1626</name>
    <dbReference type="NCBI Taxonomy" id="766949"/>
    <lineage>
        <taxon>Eukaryota</taxon>
        <taxon>Fungi</taxon>
        <taxon>Dikarya</taxon>
        <taxon>Ascomycota</taxon>
        <taxon>Saccharomycotina</taxon>
        <taxon>Saccharomycetes</taxon>
        <taxon>Saccharomycodales</taxon>
        <taxon>Saccharomycodaceae</taxon>
        <taxon>Hanseniaspora</taxon>
    </lineage>
</organism>
<keyword evidence="4" id="KW-0547">Nucleotide-binding</keyword>
<dbReference type="PROSITE" id="PS50290">
    <property type="entry name" value="PI3_4_KINASE_3"/>
    <property type="match status" value="1"/>
</dbReference>
<evidence type="ECO:0000313" key="13">
    <source>
        <dbReference type="Proteomes" id="UP000092321"/>
    </source>
</evidence>
<evidence type="ECO:0000259" key="9">
    <source>
        <dbReference type="PROSITE" id="PS50290"/>
    </source>
</evidence>
<reference evidence="13" key="1">
    <citation type="journal article" date="2016" name="Proc. Natl. Acad. Sci. U.S.A.">
        <title>Comparative genomics of biotechnologically important yeasts.</title>
        <authorList>
            <person name="Riley R."/>
            <person name="Haridas S."/>
            <person name="Wolfe K.H."/>
            <person name="Lopes M.R."/>
            <person name="Hittinger C.T."/>
            <person name="Goeker M."/>
            <person name="Salamov A.A."/>
            <person name="Wisecaver J.H."/>
            <person name="Long T.M."/>
            <person name="Calvey C.H."/>
            <person name="Aerts A.L."/>
            <person name="Barry K.W."/>
            <person name="Choi C."/>
            <person name="Clum A."/>
            <person name="Coughlan A.Y."/>
            <person name="Deshpande S."/>
            <person name="Douglass A.P."/>
            <person name="Hanson S.J."/>
            <person name="Klenk H.-P."/>
            <person name="LaButti K.M."/>
            <person name="Lapidus A."/>
            <person name="Lindquist E.A."/>
            <person name="Lipzen A.M."/>
            <person name="Meier-Kolthoff J.P."/>
            <person name="Ohm R.A."/>
            <person name="Otillar R.P."/>
            <person name="Pangilinan J.L."/>
            <person name="Peng Y."/>
            <person name="Rokas A."/>
            <person name="Rosa C.A."/>
            <person name="Scheuner C."/>
            <person name="Sibirny A.A."/>
            <person name="Slot J.C."/>
            <person name="Stielow J.B."/>
            <person name="Sun H."/>
            <person name="Kurtzman C.P."/>
            <person name="Blackwell M."/>
            <person name="Grigoriev I.V."/>
            <person name="Jeffries T.W."/>
        </authorList>
    </citation>
    <scope>NUCLEOTIDE SEQUENCE [LARGE SCALE GENOMIC DNA]</scope>
    <source>
        <strain evidence="13">NRRL Y-1626</strain>
    </source>
</reference>
<dbReference type="InterPro" id="IPR014009">
    <property type="entry name" value="PIK_FAT"/>
</dbReference>
<dbReference type="Gene3D" id="3.30.1010.10">
    <property type="entry name" value="Phosphatidylinositol 3-kinase Catalytic Subunit, Chain A, domain 4"/>
    <property type="match status" value="1"/>
</dbReference>
<comment type="caution">
    <text evidence="12">The sequence shown here is derived from an EMBL/GenBank/DDBJ whole genome shotgun (WGS) entry which is preliminary data.</text>
</comment>
<dbReference type="InterPro" id="IPR003152">
    <property type="entry name" value="FATC_dom"/>
</dbReference>
<evidence type="ECO:0000313" key="12">
    <source>
        <dbReference type="EMBL" id="OBA25365.1"/>
    </source>
</evidence>
<evidence type="ECO:0000259" key="11">
    <source>
        <dbReference type="PROSITE" id="PS51190"/>
    </source>
</evidence>
<evidence type="ECO:0000256" key="2">
    <source>
        <dbReference type="ARBA" id="ARBA00022527"/>
    </source>
</evidence>
<dbReference type="PANTHER" id="PTHR11139">
    <property type="entry name" value="ATAXIA TELANGIECTASIA MUTATED ATM -RELATED"/>
    <property type="match status" value="1"/>
</dbReference>
<dbReference type="GO" id="GO:0005694">
    <property type="term" value="C:chromosome"/>
    <property type="evidence" value="ECO:0007669"/>
    <property type="project" value="TreeGrafter"/>
</dbReference>
<comment type="catalytic activity">
    <reaction evidence="8">
        <text>L-seryl-[protein] + ATP = O-phospho-L-seryl-[protein] + ADP + H(+)</text>
        <dbReference type="Rhea" id="RHEA:17989"/>
        <dbReference type="Rhea" id="RHEA-COMP:9863"/>
        <dbReference type="Rhea" id="RHEA-COMP:11604"/>
        <dbReference type="ChEBI" id="CHEBI:15378"/>
        <dbReference type="ChEBI" id="CHEBI:29999"/>
        <dbReference type="ChEBI" id="CHEBI:30616"/>
        <dbReference type="ChEBI" id="CHEBI:83421"/>
        <dbReference type="ChEBI" id="CHEBI:456216"/>
        <dbReference type="EC" id="2.7.11.1"/>
    </reaction>
</comment>
<dbReference type="OrthoDB" id="381190at2759"/>
<evidence type="ECO:0000256" key="7">
    <source>
        <dbReference type="ARBA" id="ARBA00047899"/>
    </source>
</evidence>
<sequence length="1166" mass="135372">MRSSEFIIRSNFASYEPKKYPIYRKTMNYNIWLNVLTSDLIRRLNQQTQDSGTFIFLKYLQLGKCSEEVIFFETILPYVLVQVILYGSDSLLKDWETELDVVFKVNLTSLNKHQIENIKNVYENIFNVVDYVKKMISEISAKSSKTDREISLLEKLNNYVNKISFGDVLANKSLEIASYERSILYLEQAYREDEKKLCNEYKDKLNIAFSNIQDFDALEGVEQFFISGNSLDEKLDSLANSTTNWMLAKECYEELQSNWGNVDMKTNTKAIQVLAKNQIFDQIIAKVDTILLPDSKFRTENNSEHKLLEYGLESTAIVNDSFAATKLIDETERNFKFLQPGLLLNYSLNKIMFNKDYNSNNDANNDFVKLGIATISQRYISNVKTMTILKVKDIINKLYLFGDASICIDYNNNYQSLKKDALKGKSGYEGLDFESLFKIEAVSVNLDRKFVNLDENESFNRFFHIAQEARKNHRPDIGMKYLMKSFNLEKNITTERFELEYAEMLWEAGERENAINTIKGCSMDIMNGFSINNSEAKLQTLSKYTQWCDALNRKSPTEIIDQYLKLLELCDNNEALSFELGLYYDKYYQQRQKTIIKRSVDDVRIDFELITNSIKYLLISLSETSSEHHVKEALPKVVILWLDTIEKINGKIKYAYVAKDINKLIQNATKTCTSKIWYTVMLQLISRLLVPSHEARSLITKILSELFKAYPHYIIWHVTVMGNSKNEFIKDAGNKIISGFLKKTTKANKLLIQKAILLNENLSKICNEDAKKTATTIDEDFDFTNRNSIFPSEIAVPVQLNFGVTLPDPNLVRQSLVTIQDISPNYTVFNSLKKPKKITMLGSNGKNYDILCKKEDVRQDDQYMQFAQTMKYVLNNNKDSFKRNMDITTYYIMPLDESFGIIELVPNVVTIRSILSNLYDNRSLYNDRITYMRHWNKFKNNDAQLKLLFEKNLKIFKPILFEWFLSIFPDPAKWYHCKTNFARSYGVMCMVGHILGLGDRHFDNILISEKNGVVLHVDYDCLFEKGVDLPTPELVPFRLTNNIVDCLGITGVEGIFRKSCELSMNLIRENEMMLLNEFEMMMYGRMKSLEDQKKKKEGSRELRYLFIGRSGLSPEQILGVIRNKMRGIDPKDSVTISVAAQVENLLKEAQDKNLLYRMYSGWMPIW</sequence>
<feature type="domain" description="PI3K/PI4K catalytic" evidence="9">
    <location>
        <begin position="822"/>
        <end position="1126"/>
    </location>
</feature>
<dbReference type="InterPro" id="IPR036940">
    <property type="entry name" value="PI3/4_kinase_cat_sf"/>
</dbReference>
<keyword evidence="3" id="KW-0808">Transferase</keyword>
<dbReference type="PROSITE" id="PS00915">
    <property type="entry name" value="PI3_4_KINASE_1"/>
    <property type="match status" value="1"/>
</dbReference>
<evidence type="ECO:0000256" key="8">
    <source>
        <dbReference type="ARBA" id="ARBA00048679"/>
    </source>
</evidence>
<dbReference type="SUPFAM" id="SSF56112">
    <property type="entry name" value="Protein kinase-like (PK-like)"/>
    <property type="match status" value="1"/>
</dbReference>
<keyword evidence="2" id="KW-0723">Serine/threonine-protein kinase</keyword>
<dbReference type="Pfam" id="PF02260">
    <property type="entry name" value="FATC"/>
    <property type="match status" value="1"/>
</dbReference>
<feature type="domain" description="FAT" evidence="10">
    <location>
        <begin position="168"/>
        <end position="724"/>
    </location>
</feature>
<proteinExistence type="predicted"/>
<dbReference type="CDD" id="cd00892">
    <property type="entry name" value="PIKKc_ATR"/>
    <property type="match status" value="1"/>
</dbReference>
<dbReference type="GO" id="GO:0004674">
    <property type="term" value="F:protein serine/threonine kinase activity"/>
    <property type="evidence" value="ECO:0007669"/>
    <property type="project" value="UniProtKB-KW"/>
</dbReference>
<keyword evidence="5 12" id="KW-0418">Kinase</keyword>
<dbReference type="InterPro" id="IPR056802">
    <property type="entry name" value="ATR-like_M-HEAT"/>
</dbReference>
<evidence type="ECO:0000259" key="10">
    <source>
        <dbReference type="PROSITE" id="PS51189"/>
    </source>
</evidence>
<evidence type="ECO:0000256" key="1">
    <source>
        <dbReference type="ARBA" id="ARBA00012513"/>
    </source>
</evidence>
<dbReference type="GO" id="GO:0000077">
    <property type="term" value="P:DNA damage checkpoint signaling"/>
    <property type="evidence" value="ECO:0007669"/>
    <property type="project" value="TreeGrafter"/>
</dbReference>
<dbReference type="SMART" id="SM01343">
    <property type="entry name" value="FATC"/>
    <property type="match status" value="1"/>
</dbReference>
<feature type="domain" description="FATC" evidence="11">
    <location>
        <begin position="1134"/>
        <end position="1166"/>
    </location>
</feature>
<dbReference type="AlphaFoldDB" id="A0A1B7T9H0"/>
<evidence type="ECO:0000256" key="3">
    <source>
        <dbReference type="ARBA" id="ARBA00022679"/>
    </source>
</evidence>
<dbReference type="EC" id="2.7.11.1" evidence="1"/>
<dbReference type="PROSITE" id="PS51190">
    <property type="entry name" value="FATC"/>
    <property type="match status" value="1"/>
</dbReference>
<dbReference type="SMART" id="SM00146">
    <property type="entry name" value="PI3Kc"/>
    <property type="match status" value="1"/>
</dbReference>
<dbReference type="InterPro" id="IPR000403">
    <property type="entry name" value="PI3/4_kinase_cat_dom"/>
</dbReference>
<keyword evidence="6" id="KW-0067">ATP-binding</keyword>
<dbReference type="EMBL" id="LXPE01000128">
    <property type="protein sequence ID" value="OBA25365.1"/>
    <property type="molecule type" value="Genomic_DNA"/>
</dbReference>